<dbReference type="AlphaFoldDB" id="A0A8H5ZC35"/>
<proteinExistence type="predicted"/>
<evidence type="ECO:0000313" key="1">
    <source>
        <dbReference type="EMBL" id="KAF5846487.1"/>
    </source>
</evidence>
<protein>
    <submittedName>
        <fullName evidence="1">Uncharacterized protein</fullName>
    </submittedName>
</protein>
<evidence type="ECO:0000313" key="2">
    <source>
        <dbReference type="Proteomes" id="UP000624244"/>
    </source>
</evidence>
<sequence length="119" mass="13983">MAIVYSHTLGDAKGYLKPKYLSKTEGYWFKNAEEMIKLLRLYFVESQAAFYNLLIKDREPFLEFKARFISLAIKGHQKISPALRVPNMAVKRFFNSSFDEIYKHLTTFELERRLAPIIA</sequence>
<gene>
    <name evidence="1" type="ORF">GGP41_003894</name>
</gene>
<dbReference type="Proteomes" id="UP000624244">
    <property type="component" value="Unassembled WGS sequence"/>
</dbReference>
<name>A0A8H5ZC35_COCSA</name>
<reference evidence="1" key="1">
    <citation type="submission" date="2019-11" db="EMBL/GenBank/DDBJ databases">
        <title>Bipolaris sorokiniana Genome sequencing.</title>
        <authorList>
            <person name="Wang H."/>
        </authorList>
    </citation>
    <scope>NUCLEOTIDE SEQUENCE</scope>
</reference>
<accession>A0A8H5ZC35</accession>
<dbReference type="EMBL" id="WNKQ01000016">
    <property type="protein sequence ID" value="KAF5846487.1"/>
    <property type="molecule type" value="Genomic_DNA"/>
</dbReference>
<comment type="caution">
    <text evidence="1">The sequence shown here is derived from an EMBL/GenBank/DDBJ whole genome shotgun (WGS) entry which is preliminary data.</text>
</comment>
<organism evidence="1 2">
    <name type="scientific">Cochliobolus sativus</name>
    <name type="common">Common root rot and spot blotch fungus</name>
    <name type="synonym">Bipolaris sorokiniana</name>
    <dbReference type="NCBI Taxonomy" id="45130"/>
    <lineage>
        <taxon>Eukaryota</taxon>
        <taxon>Fungi</taxon>
        <taxon>Dikarya</taxon>
        <taxon>Ascomycota</taxon>
        <taxon>Pezizomycotina</taxon>
        <taxon>Dothideomycetes</taxon>
        <taxon>Pleosporomycetidae</taxon>
        <taxon>Pleosporales</taxon>
        <taxon>Pleosporineae</taxon>
        <taxon>Pleosporaceae</taxon>
        <taxon>Bipolaris</taxon>
    </lineage>
</organism>